<feature type="domain" description="4Fe-4S ferredoxin-type" evidence="4">
    <location>
        <begin position="35"/>
        <end position="64"/>
    </location>
</feature>
<dbReference type="Pfam" id="PF04432">
    <property type="entry name" value="FrhB_FdhB_C"/>
    <property type="match status" value="1"/>
</dbReference>
<keyword evidence="3" id="KW-0411">Iron-sulfur</keyword>
<keyword evidence="1" id="KW-0479">Metal-binding</keyword>
<keyword evidence="6" id="KW-1185">Reference proteome</keyword>
<evidence type="ECO:0000256" key="3">
    <source>
        <dbReference type="ARBA" id="ARBA00023014"/>
    </source>
</evidence>
<evidence type="ECO:0000313" key="6">
    <source>
        <dbReference type="Proteomes" id="UP001464378"/>
    </source>
</evidence>
<feature type="domain" description="4Fe-4S ferredoxin-type" evidence="4">
    <location>
        <begin position="1"/>
        <end position="30"/>
    </location>
</feature>
<dbReference type="RefSeq" id="WP_349232747.1">
    <property type="nucleotide sequence ID" value="NZ_JBBMFK010000049.1"/>
</dbReference>
<evidence type="ECO:0000313" key="5">
    <source>
        <dbReference type="EMBL" id="MEQ2445124.1"/>
    </source>
</evidence>
<evidence type="ECO:0000256" key="2">
    <source>
        <dbReference type="ARBA" id="ARBA00023004"/>
    </source>
</evidence>
<dbReference type="InterPro" id="IPR017900">
    <property type="entry name" value="4Fe4S_Fe_S_CS"/>
</dbReference>
<protein>
    <submittedName>
        <fullName evidence="5">Coenzyme F420 hydrogenase/dehydrogenase, beta subunit C-terminal domain</fullName>
    </submittedName>
</protein>
<dbReference type="InterPro" id="IPR007525">
    <property type="entry name" value="FrhB_FdhB_C"/>
</dbReference>
<dbReference type="PROSITE" id="PS51379">
    <property type="entry name" value="4FE4S_FER_2"/>
    <property type="match status" value="2"/>
</dbReference>
<dbReference type="InterPro" id="IPR017896">
    <property type="entry name" value="4Fe4S_Fe-S-bd"/>
</dbReference>
<accession>A0ABV1EE37</accession>
<evidence type="ECO:0000259" key="4">
    <source>
        <dbReference type="PROSITE" id="PS51379"/>
    </source>
</evidence>
<sequence>MQQIVAHERCVGCGACMNGCPKQCITMVKAEGGFLYPSIDQSLCIDCGHCQAVCPALHHEVYAAEPLPKAYVAHNLEDGALEHCSSGGIFQLLAQDTLQRGGAVFGAAFNDSFQVTHRLAETWEEAKVFQSSKYVQSTIGTAYRQTKSILDSGRPVLFTGTPCQISGLKLFLGKDEPNLLCQDIVCHSIPSPKVWADYLNGHMEKQQCGIKEIQFRKKEPSWEGYHFQITFEDGTLYDCPGTDSSYMKAFLNGLISRSACYSCPFKGLHRASDLTLADFWGVQQVCPSAFHAKGTSLVLLHTHKAVEVFQRISTKISAQEVDPVQAVFYNQAAVLPCTRSKHYSWFWEHYTGKNLDLLVTECLKPSLSDRLMVQLRKSIPARALRKLMKRSLKK</sequence>
<gene>
    <name evidence="5" type="ORF">WMO64_16880</name>
</gene>
<keyword evidence="2" id="KW-0408">Iron</keyword>
<dbReference type="InterPro" id="IPR052977">
    <property type="entry name" value="Polyferredoxin-like_ET"/>
</dbReference>
<dbReference type="Gene3D" id="3.30.70.20">
    <property type="match status" value="1"/>
</dbReference>
<dbReference type="EMBL" id="JBBMFK010000049">
    <property type="protein sequence ID" value="MEQ2445124.1"/>
    <property type="molecule type" value="Genomic_DNA"/>
</dbReference>
<evidence type="ECO:0000256" key="1">
    <source>
        <dbReference type="ARBA" id="ARBA00022723"/>
    </source>
</evidence>
<proteinExistence type="predicted"/>
<dbReference type="SUPFAM" id="SSF54862">
    <property type="entry name" value="4Fe-4S ferredoxins"/>
    <property type="match status" value="1"/>
</dbReference>
<dbReference type="Proteomes" id="UP001464378">
    <property type="component" value="Unassembled WGS sequence"/>
</dbReference>
<comment type="caution">
    <text evidence="5">The sequence shown here is derived from an EMBL/GenBank/DDBJ whole genome shotgun (WGS) entry which is preliminary data.</text>
</comment>
<dbReference type="PROSITE" id="PS00198">
    <property type="entry name" value="4FE4S_FER_1"/>
    <property type="match status" value="2"/>
</dbReference>
<name>A0ABV1EE37_9FIRM</name>
<dbReference type="PANTHER" id="PTHR43193:SF2">
    <property type="entry name" value="POLYFERREDOXIN PROTEIN FWDF"/>
    <property type="match status" value="1"/>
</dbReference>
<organism evidence="5 6">
    <name type="scientific">Pseudoflavonifractor intestinihominis</name>
    <dbReference type="NCBI Taxonomy" id="3133171"/>
    <lineage>
        <taxon>Bacteria</taxon>
        <taxon>Bacillati</taxon>
        <taxon>Bacillota</taxon>
        <taxon>Clostridia</taxon>
        <taxon>Eubacteriales</taxon>
        <taxon>Oscillospiraceae</taxon>
        <taxon>Pseudoflavonifractor</taxon>
    </lineage>
</organism>
<dbReference type="Pfam" id="PF12838">
    <property type="entry name" value="Fer4_7"/>
    <property type="match status" value="1"/>
</dbReference>
<reference evidence="5 6" key="1">
    <citation type="submission" date="2024-03" db="EMBL/GenBank/DDBJ databases">
        <title>Human intestinal bacterial collection.</title>
        <authorList>
            <person name="Pauvert C."/>
            <person name="Hitch T.C.A."/>
            <person name="Clavel T."/>
        </authorList>
    </citation>
    <scope>NUCLEOTIDE SEQUENCE [LARGE SCALE GENOMIC DNA]</scope>
    <source>
        <strain evidence="5 6">CLA-AP-H29</strain>
    </source>
</reference>
<dbReference type="PANTHER" id="PTHR43193">
    <property type="match status" value="1"/>
</dbReference>